<evidence type="ECO:0000256" key="2">
    <source>
        <dbReference type="ARBA" id="ARBA00023043"/>
    </source>
</evidence>
<name>A0A5M3Y015_9ACTN</name>
<dbReference type="PANTHER" id="PTHR24171">
    <property type="entry name" value="ANKYRIN REPEAT DOMAIN-CONTAINING PROTEIN 39-RELATED"/>
    <property type="match status" value="1"/>
</dbReference>
<dbReference type="GO" id="GO:0085020">
    <property type="term" value="P:protein K6-linked ubiquitination"/>
    <property type="evidence" value="ECO:0007669"/>
    <property type="project" value="TreeGrafter"/>
</dbReference>
<dbReference type="PROSITE" id="PS50088">
    <property type="entry name" value="ANK_REPEAT"/>
    <property type="match status" value="1"/>
</dbReference>
<dbReference type="Gene3D" id="1.25.40.20">
    <property type="entry name" value="Ankyrin repeat-containing domain"/>
    <property type="match status" value="1"/>
</dbReference>
<evidence type="ECO:0000256" key="1">
    <source>
        <dbReference type="ARBA" id="ARBA00022737"/>
    </source>
</evidence>
<comment type="caution">
    <text evidence="5">The sequence shown here is derived from an EMBL/GenBank/DDBJ whole genome shotgun (WGS) entry which is preliminary data.</text>
</comment>
<dbReference type="SUPFAM" id="SSF48403">
    <property type="entry name" value="Ankyrin repeat"/>
    <property type="match status" value="1"/>
</dbReference>
<dbReference type="AlphaFoldDB" id="A0A5M3Y015"/>
<evidence type="ECO:0000313" key="5">
    <source>
        <dbReference type="EMBL" id="GES25539.1"/>
    </source>
</evidence>
<feature type="repeat" description="ANK" evidence="3">
    <location>
        <begin position="479"/>
        <end position="512"/>
    </location>
</feature>
<keyword evidence="6" id="KW-1185">Reference proteome</keyword>
<dbReference type="Proteomes" id="UP000377595">
    <property type="component" value="Unassembled WGS sequence"/>
</dbReference>
<keyword evidence="2 3" id="KW-0040">ANK repeat</keyword>
<keyword evidence="1" id="KW-0677">Repeat</keyword>
<dbReference type="GO" id="GO:0004842">
    <property type="term" value="F:ubiquitin-protein transferase activity"/>
    <property type="evidence" value="ECO:0007669"/>
    <property type="project" value="TreeGrafter"/>
</dbReference>
<proteinExistence type="predicted"/>
<evidence type="ECO:0000256" key="4">
    <source>
        <dbReference type="SAM" id="MobiDB-lite"/>
    </source>
</evidence>
<protein>
    <submittedName>
        <fullName evidence="5">Uncharacterized protein</fullName>
    </submittedName>
</protein>
<gene>
    <name evidence="5" type="ORF">Aple_084380</name>
</gene>
<dbReference type="InterPro" id="IPR002110">
    <property type="entry name" value="Ankyrin_rpt"/>
</dbReference>
<evidence type="ECO:0000256" key="3">
    <source>
        <dbReference type="PROSITE-ProRule" id="PRU00023"/>
    </source>
</evidence>
<dbReference type="InterPro" id="IPR036770">
    <property type="entry name" value="Ankyrin_rpt-contain_sf"/>
</dbReference>
<organism evidence="5 6">
    <name type="scientific">Acrocarpospora pleiomorpha</name>
    <dbReference type="NCBI Taxonomy" id="90975"/>
    <lineage>
        <taxon>Bacteria</taxon>
        <taxon>Bacillati</taxon>
        <taxon>Actinomycetota</taxon>
        <taxon>Actinomycetes</taxon>
        <taxon>Streptosporangiales</taxon>
        <taxon>Streptosporangiaceae</taxon>
        <taxon>Acrocarpospora</taxon>
    </lineage>
</organism>
<dbReference type="PROSITE" id="PS50297">
    <property type="entry name" value="ANK_REP_REGION"/>
    <property type="match status" value="1"/>
</dbReference>
<dbReference type="RefSeq" id="WP_155350296.1">
    <property type="nucleotide sequence ID" value="NZ_BAAAHM010000052.1"/>
</dbReference>
<evidence type="ECO:0000313" key="6">
    <source>
        <dbReference type="Proteomes" id="UP000377595"/>
    </source>
</evidence>
<dbReference type="PANTHER" id="PTHR24171:SF8">
    <property type="entry name" value="BRCA1-ASSOCIATED RING DOMAIN PROTEIN 1"/>
    <property type="match status" value="1"/>
</dbReference>
<accession>A0A5M3Y015</accession>
<reference evidence="5 6" key="1">
    <citation type="submission" date="2019-10" db="EMBL/GenBank/DDBJ databases">
        <title>Whole genome shotgun sequence of Acrocarpospora pleiomorpha NBRC 16267.</title>
        <authorList>
            <person name="Ichikawa N."/>
            <person name="Kimura A."/>
            <person name="Kitahashi Y."/>
            <person name="Komaki H."/>
            <person name="Oguchi A."/>
        </authorList>
    </citation>
    <scope>NUCLEOTIDE SEQUENCE [LARGE SCALE GENOMIC DNA]</scope>
    <source>
        <strain evidence="5 6">NBRC 16267</strain>
    </source>
</reference>
<dbReference type="EMBL" id="BLAF01000069">
    <property type="protein sequence ID" value="GES25539.1"/>
    <property type="molecule type" value="Genomic_DNA"/>
</dbReference>
<feature type="region of interest" description="Disordered" evidence="4">
    <location>
        <begin position="166"/>
        <end position="193"/>
    </location>
</feature>
<dbReference type="OrthoDB" id="3276909at2"/>
<sequence>MTINEAALWQRVRRYAVPPWMIEQATERRLAGDWRGACSAANVDVAFDLAEVENAYGRSTAATLAEDLRHFAPDLLRWHLPRTGSGRTTIGVGHQVILARYGRSAILRVTTPRMIEGPQRLVLRFGPAPSEEEESFWPTHADWSAARHLWDLRRTADLRERCGGGDRAPFFEADGRPRATAGPPTAGREDPAAHTEWVTSLQDRGDFEAALAAAGLNVEIVPPSRAWGSSAGDPLGALALLPLALTRLEPEVRLLAEQGAGDRFRILCHPYTMLLEPKAGSLRVRVFANRDKKESAELPEAYWRRLPDLDLLRAGRLAPEGLHPLIREALFPERPDVDGGRPHPEPLSPVRVRCGGEWHEVRSGDGTLLLPHSEEEQRRERAMRALGGAVAGCFAVRQTWTSGIGRLPKALRFQRRELFLRVQHGDTPGVLRLLDSGVDPRVRDGRQRTLLHMLHLLDHERLLPRLLAAGLDVEAQDHHKRTPLHVAVGDGGSAALVRDLRAAGARIDVVDYDGWSLADLIRRRKRADLDFLLAELDREHPDVGLGYSEDEDW</sequence>